<keyword evidence="3" id="KW-1185">Reference proteome</keyword>
<evidence type="ECO:0000313" key="2">
    <source>
        <dbReference type="EMBL" id="RUP51005.1"/>
    </source>
</evidence>
<dbReference type="SUPFAM" id="SSF56112">
    <property type="entry name" value="Protein kinase-like (PK-like)"/>
    <property type="match status" value="1"/>
</dbReference>
<dbReference type="GO" id="GO:0005524">
    <property type="term" value="F:ATP binding"/>
    <property type="evidence" value="ECO:0007669"/>
    <property type="project" value="InterPro"/>
</dbReference>
<protein>
    <submittedName>
        <fullName evidence="2">Kinase-like domain-containing protein</fullName>
    </submittedName>
</protein>
<keyword evidence="2" id="KW-0808">Transferase</keyword>
<evidence type="ECO:0000259" key="1">
    <source>
        <dbReference type="PROSITE" id="PS50011"/>
    </source>
</evidence>
<dbReference type="Proteomes" id="UP000268093">
    <property type="component" value="Unassembled WGS sequence"/>
</dbReference>
<dbReference type="GO" id="GO:0004672">
    <property type="term" value="F:protein kinase activity"/>
    <property type="evidence" value="ECO:0007669"/>
    <property type="project" value="InterPro"/>
</dbReference>
<reference evidence="2 3" key="1">
    <citation type="journal article" date="2018" name="New Phytol.">
        <title>Phylogenomics of Endogonaceae and evolution of mycorrhizas within Mucoromycota.</title>
        <authorList>
            <person name="Chang Y."/>
            <person name="Desiro A."/>
            <person name="Na H."/>
            <person name="Sandor L."/>
            <person name="Lipzen A."/>
            <person name="Clum A."/>
            <person name="Barry K."/>
            <person name="Grigoriev I.V."/>
            <person name="Martin F.M."/>
            <person name="Stajich J.E."/>
            <person name="Smith M.E."/>
            <person name="Bonito G."/>
            <person name="Spatafora J.W."/>
        </authorList>
    </citation>
    <scope>NUCLEOTIDE SEQUENCE [LARGE SCALE GENOMIC DNA]</scope>
    <source>
        <strain evidence="2 3">GMNB39</strain>
    </source>
</reference>
<dbReference type="Gene3D" id="1.10.510.10">
    <property type="entry name" value="Transferase(Phosphotransferase) domain 1"/>
    <property type="match status" value="1"/>
</dbReference>
<feature type="domain" description="Protein kinase" evidence="1">
    <location>
        <begin position="1"/>
        <end position="170"/>
    </location>
</feature>
<gene>
    <name evidence="2" type="ORF">BC936DRAFT_136650</name>
</gene>
<dbReference type="PANTHER" id="PTHR23257:SF958">
    <property type="entry name" value="SERINE_THREONINE-PROTEIN KINASE WNK4"/>
    <property type="match status" value="1"/>
</dbReference>
<name>A0A433DJM2_9FUNG</name>
<proteinExistence type="predicted"/>
<sequence>MGSLQDLQLPEDQRWNDVISSARAIAKALEEIHKLGFLHHDLHPGNVVFLSLKYPILIDIGLAQAIEDAQDESGAYGRLDYLPPEVFDDKPYTTASDIYCLGTVIWQLITGVPPQETSAYAVHNRADKLREDPIPGAPDALMNIIKDCWNLDSAQRPSARQVVMRLDQAVTMINPDVAIWPLPEEIEALKWRSPATMLFVAERRAAHQQSLTESDTFSYANGNSQFYSSAQLRVVSEKHTVSSLQSMAVQSDV</sequence>
<dbReference type="PROSITE" id="PS50011">
    <property type="entry name" value="PROTEIN_KINASE_DOM"/>
    <property type="match status" value="1"/>
</dbReference>
<dbReference type="GO" id="GO:0007165">
    <property type="term" value="P:signal transduction"/>
    <property type="evidence" value="ECO:0007669"/>
    <property type="project" value="TreeGrafter"/>
</dbReference>
<dbReference type="InterPro" id="IPR000719">
    <property type="entry name" value="Prot_kinase_dom"/>
</dbReference>
<accession>A0A433DJM2</accession>
<dbReference type="OrthoDB" id="4062651at2759"/>
<dbReference type="EMBL" id="RBNI01001019">
    <property type="protein sequence ID" value="RUP51005.1"/>
    <property type="molecule type" value="Genomic_DNA"/>
</dbReference>
<dbReference type="GO" id="GO:0005737">
    <property type="term" value="C:cytoplasm"/>
    <property type="evidence" value="ECO:0007669"/>
    <property type="project" value="TreeGrafter"/>
</dbReference>
<evidence type="ECO:0000313" key="3">
    <source>
        <dbReference type="Proteomes" id="UP000268093"/>
    </source>
</evidence>
<keyword evidence="2" id="KW-0418">Kinase</keyword>
<dbReference type="Pfam" id="PF00069">
    <property type="entry name" value="Pkinase"/>
    <property type="match status" value="1"/>
</dbReference>
<dbReference type="InterPro" id="IPR011009">
    <property type="entry name" value="Kinase-like_dom_sf"/>
</dbReference>
<organism evidence="2 3">
    <name type="scientific">Jimgerdemannia flammicorona</name>
    <dbReference type="NCBI Taxonomy" id="994334"/>
    <lineage>
        <taxon>Eukaryota</taxon>
        <taxon>Fungi</taxon>
        <taxon>Fungi incertae sedis</taxon>
        <taxon>Mucoromycota</taxon>
        <taxon>Mucoromycotina</taxon>
        <taxon>Endogonomycetes</taxon>
        <taxon>Endogonales</taxon>
        <taxon>Endogonaceae</taxon>
        <taxon>Jimgerdemannia</taxon>
    </lineage>
</organism>
<comment type="caution">
    <text evidence="2">The sequence shown here is derived from an EMBL/GenBank/DDBJ whole genome shotgun (WGS) entry which is preliminary data.</text>
</comment>
<dbReference type="InterPro" id="IPR050167">
    <property type="entry name" value="Ser_Thr_protein_kinase"/>
</dbReference>
<dbReference type="AlphaFoldDB" id="A0A433DJM2"/>
<dbReference type="PANTHER" id="PTHR23257">
    <property type="entry name" value="SERINE-THREONINE PROTEIN KINASE"/>
    <property type="match status" value="1"/>
</dbReference>